<evidence type="ECO:0000259" key="5">
    <source>
        <dbReference type="Pfam" id="PF00080"/>
    </source>
</evidence>
<comment type="caution">
    <text evidence="6">The sequence shown here is derived from an EMBL/GenBank/DDBJ whole genome shotgun (WGS) entry which is preliminary data.</text>
</comment>
<keyword evidence="3" id="KW-0186">Copper</keyword>
<dbReference type="PANTHER" id="PTHR10003">
    <property type="entry name" value="SUPEROXIDE DISMUTASE CU-ZN -RELATED"/>
    <property type="match status" value="1"/>
</dbReference>
<dbReference type="AlphaFoldDB" id="A0A4R7FZF5"/>
<dbReference type="InterPro" id="IPR018152">
    <property type="entry name" value="SOD_Cu/Zn_BS"/>
</dbReference>
<gene>
    <name evidence="6" type="ORF">EV640_10814</name>
</gene>
<dbReference type="InterPro" id="IPR036423">
    <property type="entry name" value="SOD-like_Cu/Zn_dom_sf"/>
</dbReference>
<dbReference type="InterPro" id="IPR024134">
    <property type="entry name" value="SOD_Cu/Zn_/chaperone"/>
</dbReference>
<evidence type="ECO:0000313" key="6">
    <source>
        <dbReference type="EMBL" id="TDS84158.1"/>
    </source>
</evidence>
<evidence type="ECO:0000256" key="2">
    <source>
        <dbReference type="ARBA" id="ARBA00024900"/>
    </source>
</evidence>
<reference evidence="6 7" key="1">
    <citation type="submission" date="2019-03" db="EMBL/GenBank/DDBJ databases">
        <title>Genomic Encyclopedia of Type Strains, Phase III (KMG-III): the genomes of soil and plant-associated and newly described type strains.</title>
        <authorList>
            <person name="Whitman W."/>
        </authorList>
    </citation>
    <scope>NUCLEOTIDE SEQUENCE [LARGE SCALE GENOMIC DNA]</scope>
    <source>
        <strain evidence="6 7">DSM 27373</strain>
    </source>
</reference>
<comment type="cofactor">
    <cofactor evidence="3">
        <name>Zn(2+)</name>
        <dbReference type="ChEBI" id="CHEBI:29105"/>
    </cofactor>
    <text evidence="3">Binds 1 zinc ion per subunit.</text>
</comment>
<feature type="compositionally biased region" description="Gly residues" evidence="4">
    <location>
        <begin position="19"/>
        <end position="31"/>
    </location>
</feature>
<sequence>MLLRLLQLNQQPHRPGGVSMTGGPGARGGAGGPVGCALMSIRPHRSSARRLRGLPLSGIALVAALALAGCGGGDASDADPDAEPGAEQNTAAEPSDDQADADAEGGTEAGAEAGDDGQGAELQGGPDGSEEPFASAALADVAGNDIGTVQFSEVANGVLIEAEVHDLDAGFRGITLHERGLCEIQSSSESGVVGDFESSGGHLVGSMEEDMGLVDGEEAPQEEDPENDLDDLNEAVPPTEPEAVTHPDHAGDLPNLLVNQDRTGWLSLISDRLETEDLLGDQGSSVIIHAQPDNHGNVPERYFGPDAETLTSGDSGSRVACGVVEEQ</sequence>
<proteinExistence type="inferred from homology"/>
<dbReference type="PROSITE" id="PS00332">
    <property type="entry name" value="SOD_CU_ZN_2"/>
    <property type="match status" value="1"/>
</dbReference>
<dbReference type="EMBL" id="SOAN01000008">
    <property type="protein sequence ID" value="TDS84158.1"/>
    <property type="molecule type" value="Genomic_DNA"/>
</dbReference>
<keyword evidence="3" id="KW-0560">Oxidoreductase</keyword>
<dbReference type="GO" id="GO:0005507">
    <property type="term" value="F:copper ion binding"/>
    <property type="evidence" value="ECO:0007669"/>
    <property type="project" value="InterPro"/>
</dbReference>
<keyword evidence="3" id="KW-0862">Zinc</keyword>
<dbReference type="Gene3D" id="2.60.40.200">
    <property type="entry name" value="Superoxide dismutase, copper/zinc binding domain"/>
    <property type="match status" value="1"/>
</dbReference>
<evidence type="ECO:0000256" key="1">
    <source>
        <dbReference type="ARBA" id="ARBA00010457"/>
    </source>
</evidence>
<name>A0A4R7FZF5_9MICC</name>
<keyword evidence="3" id="KW-0479">Metal-binding</keyword>
<evidence type="ECO:0000256" key="3">
    <source>
        <dbReference type="RuleBase" id="RU000393"/>
    </source>
</evidence>
<feature type="compositionally biased region" description="Acidic residues" evidence="4">
    <location>
        <begin position="94"/>
        <end position="105"/>
    </location>
</feature>
<comment type="cofactor">
    <cofactor evidence="3">
        <name>Cu cation</name>
        <dbReference type="ChEBI" id="CHEBI:23378"/>
    </cofactor>
    <text evidence="3">Binds 1 copper ion per subunit.</text>
</comment>
<feature type="region of interest" description="Disordered" evidence="4">
    <location>
        <begin position="72"/>
        <end position="132"/>
    </location>
</feature>
<feature type="region of interest" description="Disordered" evidence="4">
    <location>
        <begin position="217"/>
        <end position="254"/>
    </location>
</feature>
<protein>
    <recommendedName>
        <fullName evidence="3">Superoxide dismutase [Cu-Zn]</fullName>
        <ecNumber evidence="3">1.15.1.1</ecNumber>
    </recommendedName>
</protein>
<dbReference type="EC" id="1.15.1.1" evidence="3"/>
<organism evidence="6 7">
    <name type="scientific">Nesterenkonia aurantiaca</name>
    <dbReference type="NCBI Taxonomy" id="1436010"/>
    <lineage>
        <taxon>Bacteria</taxon>
        <taxon>Bacillati</taxon>
        <taxon>Actinomycetota</taxon>
        <taxon>Actinomycetes</taxon>
        <taxon>Micrococcales</taxon>
        <taxon>Micrococcaceae</taxon>
        <taxon>Nesterenkonia</taxon>
    </lineage>
</organism>
<feature type="domain" description="Superoxide dismutase copper/zinc binding" evidence="5">
    <location>
        <begin position="147"/>
        <end position="324"/>
    </location>
</feature>
<feature type="compositionally biased region" description="Acidic residues" evidence="4">
    <location>
        <begin position="217"/>
        <end position="233"/>
    </location>
</feature>
<evidence type="ECO:0000313" key="7">
    <source>
        <dbReference type="Proteomes" id="UP000294506"/>
    </source>
</evidence>
<evidence type="ECO:0000256" key="4">
    <source>
        <dbReference type="SAM" id="MobiDB-lite"/>
    </source>
</evidence>
<dbReference type="Pfam" id="PF00080">
    <property type="entry name" value="Sod_Cu"/>
    <property type="match status" value="1"/>
</dbReference>
<dbReference type="Proteomes" id="UP000294506">
    <property type="component" value="Unassembled WGS sequence"/>
</dbReference>
<dbReference type="InterPro" id="IPR001424">
    <property type="entry name" value="SOD_Cu_Zn_dom"/>
</dbReference>
<comment type="catalytic activity">
    <reaction evidence="3">
        <text>2 superoxide + 2 H(+) = H2O2 + O2</text>
        <dbReference type="Rhea" id="RHEA:20696"/>
        <dbReference type="ChEBI" id="CHEBI:15378"/>
        <dbReference type="ChEBI" id="CHEBI:15379"/>
        <dbReference type="ChEBI" id="CHEBI:16240"/>
        <dbReference type="ChEBI" id="CHEBI:18421"/>
        <dbReference type="EC" id="1.15.1.1"/>
    </reaction>
</comment>
<accession>A0A4R7FZF5</accession>
<keyword evidence="7" id="KW-1185">Reference proteome</keyword>
<comment type="function">
    <text evidence="2">Destroys radicals which are normally produced within the cells and which are toxic to biological systems. May play a role in favoring mycobacterial survival in phagocytes.</text>
</comment>
<dbReference type="SUPFAM" id="SSF49329">
    <property type="entry name" value="Cu,Zn superoxide dismutase-like"/>
    <property type="match status" value="1"/>
</dbReference>
<comment type="similarity">
    <text evidence="1 3">Belongs to the Cu-Zn superoxide dismutase family.</text>
</comment>
<feature type="region of interest" description="Disordered" evidence="4">
    <location>
        <begin position="9"/>
        <end position="31"/>
    </location>
</feature>
<dbReference type="GO" id="GO:0004784">
    <property type="term" value="F:superoxide dismutase activity"/>
    <property type="evidence" value="ECO:0007669"/>
    <property type="project" value="UniProtKB-EC"/>
</dbReference>